<dbReference type="AlphaFoldDB" id="A0AAD4KU44"/>
<keyword evidence="4" id="KW-0238">DNA-binding</keyword>
<sequence>MFSFHSESATTRRNGKPQSCEPCRKSKLRCDHTRPVCDRCTARNMVQHCFYHPSPMTKRPAPGNTGVLTKSQGDASYRSDDRYRIHKVLSPSSAVSSPALAAHLAPTKSPRLELATSPGYLGSTSYSAVLAEHQKDIPIDSETPMGTVSAAVDPERAQAGFRVLALLYNLTFLDHLITRSYAKKWYRIYPSSVIEKIISSTRRVYDSFEATETETRLSELAVQVFRNSFRPIPRSKTMTVDEYTDTFTGENMRWETIALILALAGNSVLACYEQDPIFADLKGNGDNQKGSAEVKDQLLSQVSDATSTCLTFCDHAASSNEILAYAQYTDVVMKTQQYGDSSYQAWRRLSELSATVYASGLHKIDGPADENCPFFLKQLRRSCFAAAFFVDKSEATFVGRPPLINFRYCSLALPYDIDDEVLLTPGDAEQEVLKRVDVNGWDKDGIKHRTSIIRIRLQLSVCREEILELALGDGYQRDVPRKAEAILERARKAWEQCPAHLRYDYLSQEDLNHPLYDQHMGIFLLYVDYLHSHFLLHRTVVKYTEASPKPLFDTARILLSTVLRICNDREATTDRSKQVSWIVLYYGLPSACVLAFEVLRQTQNPEAHRLPSVHLPRSEIIRNLSVFVSCLAWVASPSPSHGNYAVCKEVEQKLSHILDQILDPPRRISAPVEDLSFVQNFASGLEGYLDWNQFNNNAYDFNSDYFAF</sequence>
<organism evidence="9 10">
    <name type="scientific">Talaromyces proteolyticus</name>
    <dbReference type="NCBI Taxonomy" id="1131652"/>
    <lineage>
        <taxon>Eukaryota</taxon>
        <taxon>Fungi</taxon>
        <taxon>Dikarya</taxon>
        <taxon>Ascomycota</taxon>
        <taxon>Pezizomycotina</taxon>
        <taxon>Eurotiomycetes</taxon>
        <taxon>Eurotiomycetidae</taxon>
        <taxon>Eurotiales</taxon>
        <taxon>Trichocomaceae</taxon>
        <taxon>Talaromyces</taxon>
        <taxon>Talaromyces sect. Bacilispori</taxon>
    </lineage>
</organism>
<dbReference type="PROSITE" id="PS50048">
    <property type="entry name" value="ZN2_CY6_FUNGAL_2"/>
    <property type="match status" value="1"/>
</dbReference>
<dbReference type="Gene3D" id="4.10.240.10">
    <property type="entry name" value="Zn(2)-C6 fungal-type DNA-binding domain"/>
    <property type="match status" value="1"/>
</dbReference>
<evidence type="ECO:0000256" key="1">
    <source>
        <dbReference type="ARBA" id="ARBA00004123"/>
    </source>
</evidence>
<evidence type="ECO:0000256" key="7">
    <source>
        <dbReference type="SAM" id="MobiDB-lite"/>
    </source>
</evidence>
<accession>A0AAD4KU44</accession>
<dbReference type="EMBL" id="JAJTJA010000005">
    <property type="protein sequence ID" value="KAH8699248.1"/>
    <property type="molecule type" value="Genomic_DNA"/>
</dbReference>
<dbReference type="PANTHER" id="PTHR31001:SF61">
    <property type="entry name" value="ZN(II)2CYS6 TRANSCRIPTION FACTOR (EUROFUNG)"/>
    <property type="match status" value="1"/>
</dbReference>
<evidence type="ECO:0000313" key="9">
    <source>
        <dbReference type="EMBL" id="KAH8699248.1"/>
    </source>
</evidence>
<name>A0AAD4KU44_9EURO</name>
<evidence type="ECO:0000256" key="5">
    <source>
        <dbReference type="ARBA" id="ARBA00023163"/>
    </source>
</evidence>
<keyword evidence="3" id="KW-0805">Transcription regulation</keyword>
<gene>
    <name evidence="9" type="ORF">BGW36DRAFT_157723</name>
</gene>
<dbReference type="GO" id="GO:0000981">
    <property type="term" value="F:DNA-binding transcription factor activity, RNA polymerase II-specific"/>
    <property type="evidence" value="ECO:0007669"/>
    <property type="project" value="InterPro"/>
</dbReference>
<dbReference type="InterPro" id="IPR007219">
    <property type="entry name" value="XnlR_reg_dom"/>
</dbReference>
<keyword evidence="10" id="KW-1185">Reference proteome</keyword>
<dbReference type="GO" id="GO:0003677">
    <property type="term" value="F:DNA binding"/>
    <property type="evidence" value="ECO:0007669"/>
    <property type="project" value="UniProtKB-KW"/>
</dbReference>
<evidence type="ECO:0000256" key="4">
    <source>
        <dbReference type="ARBA" id="ARBA00023125"/>
    </source>
</evidence>
<feature type="region of interest" description="Disordered" evidence="7">
    <location>
        <begin position="1"/>
        <end position="24"/>
    </location>
</feature>
<dbReference type="PROSITE" id="PS00463">
    <property type="entry name" value="ZN2_CY6_FUNGAL_1"/>
    <property type="match status" value="1"/>
</dbReference>
<keyword evidence="5" id="KW-0804">Transcription</keyword>
<dbReference type="GO" id="GO:0006351">
    <property type="term" value="P:DNA-templated transcription"/>
    <property type="evidence" value="ECO:0007669"/>
    <property type="project" value="InterPro"/>
</dbReference>
<dbReference type="InterPro" id="IPR001138">
    <property type="entry name" value="Zn2Cys6_DnaBD"/>
</dbReference>
<evidence type="ECO:0000259" key="8">
    <source>
        <dbReference type="PROSITE" id="PS50048"/>
    </source>
</evidence>
<dbReference type="Pfam" id="PF04082">
    <property type="entry name" value="Fungal_trans"/>
    <property type="match status" value="1"/>
</dbReference>
<evidence type="ECO:0000313" key="10">
    <source>
        <dbReference type="Proteomes" id="UP001201262"/>
    </source>
</evidence>
<comment type="subcellular location">
    <subcellularLocation>
        <location evidence="1">Nucleus</location>
    </subcellularLocation>
</comment>
<dbReference type="Pfam" id="PF00172">
    <property type="entry name" value="Zn_clus"/>
    <property type="match status" value="1"/>
</dbReference>
<dbReference type="GO" id="GO:0008270">
    <property type="term" value="F:zinc ion binding"/>
    <property type="evidence" value="ECO:0007669"/>
    <property type="project" value="InterPro"/>
</dbReference>
<evidence type="ECO:0000256" key="2">
    <source>
        <dbReference type="ARBA" id="ARBA00022723"/>
    </source>
</evidence>
<dbReference type="InterPro" id="IPR036864">
    <property type="entry name" value="Zn2-C6_fun-type_DNA-bd_sf"/>
</dbReference>
<protein>
    <submittedName>
        <fullName evidence="9">C6 transcription factor</fullName>
    </submittedName>
</protein>
<dbReference type="CDD" id="cd00067">
    <property type="entry name" value="GAL4"/>
    <property type="match status" value="1"/>
</dbReference>
<evidence type="ECO:0000256" key="3">
    <source>
        <dbReference type="ARBA" id="ARBA00023015"/>
    </source>
</evidence>
<dbReference type="PANTHER" id="PTHR31001">
    <property type="entry name" value="UNCHARACTERIZED TRANSCRIPTIONAL REGULATORY PROTEIN"/>
    <property type="match status" value="1"/>
</dbReference>
<comment type="caution">
    <text evidence="9">The sequence shown here is derived from an EMBL/GenBank/DDBJ whole genome shotgun (WGS) entry which is preliminary data.</text>
</comment>
<dbReference type="GeneID" id="70239846"/>
<dbReference type="GO" id="GO:0005634">
    <property type="term" value="C:nucleus"/>
    <property type="evidence" value="ECO:0007669"/>
    <property type="project" value="UniProtKB-SubCell"/>
</dbReference>
<feature type="compositionally biased region" description="Polar residues" evidence="7">
    <location>
        <begin position="1"/>
        <end position="12"/>
    </location>
</feature>
<keyword evidence="6" id="KW-0539">Nucleus</keyword>
<reference evidence="9" key="1">
    <citation type="submission" date="2021-12" db="EMBL/GenBank/DDBJ databases">
        <title>Convergent genome expansion in fungi linked to evolution of root-endophyte symbiosis.</title>
        <authorList>
            <consortium name="DOE Joint Genome Institute"/>
            <person name="Ke Y.-H."/>
            <person name="Bonito G."/>
            <person name="Liao H.-L."/>
            <person name="Looney B."/>
            <person name="Rojas-Flechas A."/>
            <person name="Nash J."/>
            <person name="Hameed K."/>
            <person name="Schadt C."/>
            <person name="Martin F."/>
            <person name="Crous P.W."/>
            <person name="Miettinen O."/>
            <person name="Magnuson J.K."/>
            <person name="Labbe J."/>
            <person name="Jacobson D."/>
            <person name="Doktycz M.J."/>
            <person name="Veneault-Fourrey C."/>
            <person name="Kuo A."/>
            <person name="Mondo S."/>
            <person name="Calhoun S."/>
            <person name="Riley R."/>
            <person name="Ohm R."/>
            <person name="LaButti K."/>
            <person name="Andreopoulos B."/>
            <person name="Pangilinan J."/>
            <person name="Nolan M."/>
            <person name="Tritt A."/>
            <person name="Clum A."/>
            <person name="Lipzen A."/>
            <person name="Daum C."/>
            <person name="Barry K."/>
            <person name="Grigoriev I.V."/>
            <person name="Vilgalys R."/>
        </authorList>
    </citation>
    <scope>NUCLEOTIDE SEQUENCE</scope>
    <source>
        <strain evidence="9">PMI_201</strain>
    </source>
</reference>
<dbReference type="CDD" id="cd12148">
    <property type="entry name" value="fungal_TF_MHR"/>
    <property type="match status" value="1"/>
</dbReference>
<dbReference type="SUPFAM" id="SSF57701">
    <property type="entry name" value="Zn2/Cys6 DNA-binding domain"/>
    <property type="match status" value="1"/>
</dbReference>
<proteinExistence type="predicted"/>
<feature type="region of interest" description="Disordered" evidence="7">
    <location>
        <begin position="57"/>
        <end position="76"/>
    </location>
</feature>
<dbReference type="RefSeq" id="XP_046073712.1">
    <property type="nucleotide sequence ID" value="XM_046209559.1"/>
</dbReference>
<dbReference type="Proteomes" id="UP001201262">
    <property type="component" value="Unassembled WGS sequence"/>
</dbReference>
<keyword evidence="2" id="KW-0479">Metal-binding</keyword>
<feature type="domain" description="Zn(2)-C6 fungal-type" evidence="8">
    <location>
        <begin position="19"/>
        <end position="51"/>
    </location>
</feature>
<evidence type="ECO:0000256" key="6">
    <source>
        <dbReference type="ARBA" id="ARBA00023242"/>
    </source>
</evidence>
<dbReference type="InterPro" id="IPR050613">
    <property type="entry name" value="Sec_Metabolite_Reg"/>
</dbReference>
<dbReference type="SMART" id="SM00066">
    <property type="entry name" value="GAL4"/>
    <property type="match status" value="1"/>
</dbReference>